<dbReference type="SUPFAM" id="SSF56801">
    <property type="entry name" value="Acetyl-CoA synthetase-like"/>
    <property type="match status" value="1"/>
</dbReference>
<dbReference type="PANTHER" id="PTHR43107">
    <property type="entry name" value="LONG-CHAIN FATTY ACID TRANSPORT PROTEIN"/>
    <property type="match status" value="1"/>
</dbReference>
<dbReference type="EMBL" id="BAAAZW010000007">
    <property type="protein sequence ID" value="GAA3964768.1"/>
    <property type="molecule type" value="Genomic_DNA"/>
</dbReference>
<keyword evidence="8" id="KW-1185">Reference proteome</keyword>
<dbReference type="Gene3D" id="3.30.300.30">
    <property type="match status" value="1"/>
</dbReference>
<feature type="region of interest" description="Disordered" evidence="5">
    <location>
        <begin position="974"/>
        <end position="1020"/>
    </location>
</feature>
<dbReference type="InterPro" id="IPR000873">
    <property type="entry name" value="AMP-dep_synth/lig_dom"/>
</dbReference>
<keyword evidence="2" id="KW-0436">Ligase</keyword>
<evidence type="ECO:0000256" key="3">
    <source>
        <dbReference type="ARBA" id="ARBA00022741"/>
    </source>
</evidence>
<accession>A0ABP7PFE1</accession>
<dbReference type="Pfam" id="PF00501">
    <property type="entry name" value="AMP-binding"/>
    <property type="match status" value="1"/>
</dbReference>
<protein>
    <submittedName>
        <fullName evidence="7">Acyl-CoA synthetase</fullName>
    </submittedName>
</protein>
<evidence type="ECO:0000313" key="8">
    <source>
        <dbReference type="Proteomes" id="UP001418444"/>
    </source>
</evidence>
<keyword evidence="4" id="KW-0067">ATP-binding</keyword>
<dbReference type="Gene3D" id="3.40.50.1820">
    <property type="entry name" value="alpha/beta hydrolase"/>
    <property type="match status" value="1"/>
</dbReference>
<evidence type="ECO:0000256" key="5">
    <source>
        <dbReference type="SAM" id="MobiDB-lite"/>
    </source>
</evidence>
<comment type="similarity">
    <text evidence="1">Belongs to the ATP-dependent AMP-binding enzyme family.</text>
</comment>
<evidence type="ECO:0000256" key="4">
    <source>
        <dbReference type="ARBA" id="ARBA00022840"/>
    </source>
</evidence>
<dbReference type="PANTHER" id="PTHR43107:SF15">
    <property type="entry name" value="FATTY ACID TRANSPORT PROTEIN 3, ISOFORM A"/>
    <property type="match status" value="1"/>
</dbReference>
<dbReference type="SUPFAM" id="SSF53474">
    <property type="entry name" value="alpha/beta-Hydrolases"/>
    <property type="match status" value="1"/>
</dbReference>
<evidence type="ECO:0000313" key="7">
    <source>
        <dbReference type="EMBL" id="GAA3964768.1"/>
    </source>
</evidence>
<dbReference type="Proteomes" id="UP001418444">
    <property type="component" value="Unassembled WGS sequence"/>
</dbReference>
<feature type="compositionally biased region" description="Low complexity" evidence="5">
    <location>
        <begin position="989"/>
        <end position="998"/>
    </location>
</feature>
<dbReference type="NCBIfam" id="NF005898">
    <property type="entry name" value="PRK07868.1"/>
    <property type="match status" value="1"/>
</dbReference>
<keyword evidence="3" id="KW-0547">Nucleotide-binding</keyword>
<evidence type="ECO:0000256" key="1">
    <source>
        <dbReference type="ARBA" id="ARBA00006432"/>
    </source>
</evidence>
<reference evidence="8" key="1">
    <citation type="journal article" date="2019" name="Int. J. Syst. Evol. Microbiol.">
        <title>The Global Catalogue of Microorganisms (GCM) 10K type strain sequencing project: providing services to taxonomists for standard genome sequencing and annotation.</title>
        <authorList>
            <consortium name="The Broad Institute Genomics Platform"/>
            <consortium name="The Broad Institute Genome Sequencing Center for Infectious Disease"/>
            <person name="Wu L."/>
            <person name="Ma J."/>
        </authorList>
    </citation>
    <scope>NUCLEOTIDE SEQUENCE [LARGE SCALE GENOMIC DNA]</scope>
    <source>
        <strain evidence="8">JCM 16923</strain>
    </source>
</reference>
<evidence type="ECO:0000259" key="6">
    <source>
        <dbReference type="Pfam" id="PF00501"/>
    </source>
</evidence>
<feature type="compositionally biased region" description="Polar residues" evidence="5">
    <location>
        <begin position="1000"/>
        <end position="1011"/>
    </location>
</feature>
<dbReference type="Gene3D" id="3.40.50.12780">
    <property type="entry name" value="N-terminal domain of ligase-like"/>
    <property type="match status" value="1"/>
</dbReference>
<proteinExistence type="inferred from homology"/>
<feature type="domain" description="AMP-dependent synthetase/ligase" evidence="6">
    <location>
        <begin position="449"/>
        <end position="773"/>
    </location>
</feature>
<dbReference type="InterPro" id="IPR042099">
    <property type="entry name" value="ANL_N_sf"/>
</dbReference>
<sequence length="1020" mass="110323">MVGLPNVGGAVGRIVATAQNGLEVIRLGGFDTGTEPAPYRVVETEKMYRLRRYFPDDPGDGYSHVILIPPMMVSANVYDVTADNGAVSILHRHGIIPWVIDFGSPDHEEGGMERTLTDHVLAISRVVDLVHRVVGRDVHLGGYSQGGMFAYQTAAYRRSEGIASVVTYGSPVDVLAALPLGVPASLAVPGAELLADKVFTHLWIPSWLARTGFQLADPVKTARSRVDFLRKLHDRDALLPREDQRRFIEQEGWVAWSGPAVAELLKQFVVHNRMVSGGFVIDGDIVSMTEITSPVLAFVGETDDIGQPLAVRGIASAAPDADVFETVVPAGHFGLVVGSTAGRLSWPTTAEWIRWRDGEGDQPDTVAPMSPDREGRGSGISWSDRLTYGVGQVAGAGTVITKEIVGAVDTLQRTTRAVASESVRTVPRLFRLGQIQPSTRISLGKLMSENNRRSGDAELFLFENRVLTHEQVNTRIDNVVAGLIECGIRPGEHLGVMMDPRPSALVVIAALSRLGAVAVLLSTADDLDEMMTESETRVVVADPDHLEIAAAVSDRVLVLGGGEQRVIDRADGIHVVDMEQIDPAQVRLPAWYRPDPGLAGDLAFILFTRVQGRLTRWSVTNHRFAMSAFGAAAAAGLSTHDTVYCLPPLHHASGLLTTLGATVAGRSRIALSRGVDPERFQTEVRRYGVTVVSYTWSMLSDVLHAPGFDPAQLSSVRLFMGSGLPTGLWAEIDRELPNAKVLEFFATADGSAILSNIDGSKIGAMGRPLPETNAVDLAAYRPDVRQLEVDADSGFVRRAEINEVGMLMAHAGQRYEAGGRVLRDVFRPRDRWEVSGLLFRRDHEGDLWFMGSEAAVIETSDGVVYPEPIRQALSRVPSVDQVIVFGVGEHGAQVAVAAITLREGATSTTPTQLRIALGELAAIQRPHLITVVGSIPVSESYRPLGSELVRRGVPRPGPRTWYRDSEGRYRRYTKSAAESIDWSRPTPEPVAVRPAPAASHNATGRSGSKQPVTVVDAVAE</sequence>
<comment type="caution">
    <text evidence="7">The sequence shown here is derived from an EMBL/GenBank/DDBJ whole genome shotgun (WGS) entry which is preliminary data.</text>
</comment>
<feature type="region of interest" description="Disordered" evidence="5">
    <location>
        <begin position="358"/>
        <end position="380"/>
    </location>
</feature>
<name>A0ABP7PFE1_9ACTN</name>
<gene>
    <name evidence="7" type="ORF">GCM10022231_26750</name>
</gene>
<organism evidence="7 8">
    <name type="scientific">Gordonia caeni</name>
    <dbReference type="NCBI Taxonomy" id="1007097"/>
    <lineage>
        <taxon>Bacteria</taxon>
        <taxon>Bacillati</taxon>
        <taxon>Actinomycetota</taxon>
        <taxon>Actinomycetes</taxon>
        <taxon>Mycobacteriales</taxon>
        <taxon>Gordoniaceae</taxon>
        <taxon>Gordonia</taxon>
    </lineage>
</organism>
<dbReference type="InterPro" id="IPR045851">
    <property type="entry name" value="AMP-bd_C_sf"/>
</dbReference>
<dbReference type="InterPro" id="IPR029058">
    <property type="entry name" value="AB_hydrolase_fold"/>
</dbReference>
<dbReference type="RefSeq" id="WP_344784543.1">
    <property type="nucleotide sequence ID" value="NZ_BAAAZW010000007.1"/>
</dbReference>
<evidence type="ECO:0000256" key="2">
    <source>
        <dbReference type="ARBA" id="ARBA00022598"/>
    </source>
</evidence>